<name>A0A9P5HDD9_9HYPO</name>
<dbReference type="EMBL" id="JAANBB010000056">
    <property type="protein sequence ID" value="KAF7552738.1"/>
    <property type="molecule type" value="Genomic_DNA"/>
</dbReference>
<dbReference type="AlphaFoldDB" id="A0A9P5HDD9"/>
<proteinExistence type="predicted"/>
<gene>
    <name evidence="1" type="ORF">G7Z17_g4134</name>
</gene>
<evidence type="ECO:0000313" key="2">
    <source>
        <dbReference type="Proteomes" id="UP000722485"/>
    </source>
</evidence>
<reference evidence="1" key="1">
    <citation type="submission" date="2020-03" db="EMBL/GenBank/DDBJ databases">
        <title>Draft Genome Sequence of Cylindrodendrum hubeiense.</title>
        <authorList>
            <person name="Buettner E."/>
            <person name="Kellner H."/>
        </authorList>
    </citation>
    <scope>NUCLEOTIDE SEQUENCE</scope>
    <source>
        <strain evidence="1">IHI 201604</strain>
    </source>
</reference>
<dbReference type="OrthoDB" id="5132222at2759"/>
<keyword evidence="2" id="KW-1185">Reference proteome</keyword>
<evidence type="ECO:0000313" key="1">
    <source>
        <dbReference type="EMBL" id="KAF7552738.1"/>
    </source>
</evidence>
<organism evidence="1 2">
    <name type="scientific">Cylindrodendrum hubeiense</name>
    <dbReference type="NCBI Taxonomy" id="595255"/>
    <lineage>
        <taxon>Eukaryota</taxon>
        <taxon>Fungi</taxon>
        <taxon>Dikarya</taxon>
        <taxon>Ascomycota</taxon>
        <taxon>Pezizomycotina</taxon>
        <taxon>Sordariomycetes</taxon>
        <taxon>Hypocreomycetidae</taxon>
        <taxon>Hypocreales</taxon>
        <taxon>Nectriaceae</taxon>
        <taxon>Cylindrodendrum</taxon>
    </lineage>
</organism>
<protein>
    <submittedName>
        <fullName evidence="1">Uncharacterized protein</fullName>
    </submittedName>
</protein>
<comment type="caution">
    <text evidence="1">The sequence shown here is derived from an EMBL/GenBank/DDBJ whole genome shotgun (WGS) entry which is preliminary data.</text>
</comment>
<dbReference type="Proteomes" id="UP000722485">
    <property type="component" value="Unassembled WGS sequence"/>
</dbReference>
<accession>A0A9P5HDD9</accession>
<sequence>MLGSATILRGFKISVAGLDAFLCANGVDETYGRPPMAENHPDKDTISALLYTKITEAGGTASKNKFRVVIPSREGHDPSTVAYVTYSWLTVYAHCDLRLDEDSFIQIPIGFEELRNEILSYADKVTKGGISDEGRMGLFAVHTHEFRGFSNPQELIDRFKWPQYCDQCDAVFNDPEASDDWNKRAWNMRQDHRAEVHGSVEGRNPLPEV</sequence>